<evidence type="ECO:0000313" key="3">
    <source>
        <dbReference type="Proteomes" id="UP001341840"/>
    </source>
</evidence>
<evidence type="ECO:0000256" key="1">
    <source>
        <dbReference type="SAM" id="Phobius"/>
    </source>
</evidence>
<accession>A0ABU6US23</accession>
<name>A0ABU6US23_9FABA</name>
<keyword evidence="1" id="KW-1133">Transmembrane helix</keyword>
<dbReference type="Proteomes" id="UP001341840">
    <property type="component" value="Unassembled WGS sequence"/>
</dbReference>
<organism evidence="2 3">
    <name type="scientific">Stylosanthes scabra</name>
    <dbReference type="NCBI Taxonomy" id="79078"/>
    <lineage>
        <taxon>Eukaryota</taxon>
        <taxon>Viridiplantae</taxon>
        <taxon>Streptophyta</taxon>
        <taxon>Embryophyta</taxon>
        <taxon>Tracheophyta</taxon>
        <taxon>Spermatophyta</taxon>
        <taxon>Magnoliopsida</taxon>
        <taxon>eudicotyledons</taxon>
        <taxon>Gunneridae</taxon>
        <taxon>Pentapetalae</taxon>
        <taxon>rosids</taxon>
        <taxon>fabids</taxon>
        <taxon>Fabales</taxon>
        <taxon>Fabaceae</taxon>
        <taxon>Papilionoideae</taxon>
        <taxon>50 kb inversion clade</taxon>
        <taxon>dalbergioids sensu lato</taxon>
        <taxon>Dalbergieae</taxon>
        <taxon>Pterocarpus clade</taxon>
        <taxon>Stylosanthes</taxon>
    </lineage>
</organism>
<keyword evidence="1" id="KW-0472">Membrane</keyword>
<reference evidence="2 3" key="1">
    <citation type="journal article" date="2023" name="Plants (Basel)">
        <title>Bridging the Gap: Combining Genomics and Transcriptomics Approaches to Understand Stylosanthes scabra, an Orphan Legume from the Brazilian Caatinga.</title>
        <authorList>
            <person name="Ferreira-Neto J.R.C."/>
            <person name="da Silva M.D."/>
            <person name="Binneck E."/>
            <person name="de Melo N.F."/>
            <person name="da Silva R.H."/>
            <person name="de Melo A.L.T.M."/>
            <person name="Pandolfi V."/>
            <person name="Bustamante F.O."/>
            <person name="Brasileiro-Vidal A.C."/>
            <person name="Benko-Iseppon A.M."/>
        </authorList>
    </citation>
    <scope>NUCLEOTIDE SEQUENCE [LARGE SCALE GENOMIC DNA]</scope>
    <source>
        <tissue evidence="2">Leaves</tissue>
    </source>
</reference>
<dbReference type="EMBL" id="JASCZI010122330">
    <property type="protein sequence ID" value="MED6164137.1"/>
    <property type="molecule type" value="Genomic_DNA"/>
</dbReference>
<protein>
    <submittedName>
        <fullName evidence="2">Uncharacterized protein</fullName>
    </submittedName>
</protein>
<feature type="non-terminal residue" evidence="2">
    <location>
        <position position="1"/>
    </location>
</feature>
<proteinExistence type="predicted"/>
<gene>
    <name evidence="2" type="ORF">PIB30_086789</name>
</gene>
<evidence type="ECO:0000313" key="2">
    <source>
        <dbReference type="EMBL" id="MED6164137.1"/>
    </source>
</evidence>
<feature type="transmembrane region" description="Helical" evidence="1">
    <location>
        <begin position="6"/>
        <end position="24"/>
    </location>
</feature>
<sequence>TAHSRNWLSIVGFVLAIPTILTSVRSCKRITQWRQRTTSMMPQPFRHTTSNIILKEGAMVNLLVGTHLSSHKLSLGSLIPTVSPRTARIQDINLRIIVYNTRQPLTPI</sequence>
<keyword evidence="1" id="KW-0812">Transmembrane</keyword>
<keyword evidence="3" id="KW-1185">Reference proteome</keyword>
<comment type="caution">
    <text evidence="2">The sequence shown here is derived from an EMBL/GenBank/DDBJ whole genome shotgun (WGS) entry which is preliminary data.</text>
</comment>